<dbReference type="AlphaFoldDB" id="A0A1F5N9A5"/>
<accession>A0A1F5N9A5</accession>
<protein>
    <recommendedName>
        <fullName evidence="13">Ribulose-phosphate 3-epimerase</fullName>
    </recommendedName>
</protein>
<comment type="subunit">
    <text evidence="4">Homodimer.</text>
</comment>
<dbReference type="SUPFAM" id="SSF51366">
    <property type="entry name" value="Ribulose-phoshate binding barrel"/>
    <property type="match status" value="1"/>
</dbReference>
<evidence type="ECO:0000256" key="9">
    <source>
        <dbReference type="ARBA" id="ARBA00023235"/>
    </source>
</evidence>
<evidence type="ECO:0000256" key="8">
    <source>
        <dbReference type="ARBA" id="ARBA00023211"/>
    </source>
</evidence>
<dbReference type="InterPro" id="IPR013785">
    <property type="entry name" value="Aldolase_TIM"/>
</dbReference>
<evidence type="ECO:0000256" key="5">
    <source>
        <dbReference type="ARBA" id="ARBA00022723"/>
    </source>
</evidence>
<keyword evidence="5" id="KW-0479">Metal-binding</keyword>
<dbReference type="Proteomes" id="UP000177610">
    <property type="component" value="Unassembled WGS sequence"/>
</dbReference>
<evidence type="ECO:0000256" key="7">
    <source>
        <dbReference type="ARBA" id="ARBA00023004"/>
    </source>
</evidence>
<dbReference type="GO" id="GO:0005975">
    <property type="term" value="P:carbohydrate metabolic process"/>
    <property type="evidence" value="ECO:0007669"/>
    <property type="project" value="InterPro"/>
</dbReference>
<dbReference type="Gene3D" id="3.20.20.70">
    <property type="entry name" value="Aldolase class I"/>
    <property type="match status" value="1"/>
</dbReference>
<evidence type="ECO:0000256" key="2">
    <source>
        <dbReference type="ARBA" id="ARBA00001947"/>
    </source>
</evidence>
<evidence type="ECO:0000256" key="10">
    <source>
        <dbReference type="ARBA" id="ARBA00023277"/>
    </source>
</evidence>
<comment type="cofactor">
    <cofactor evidence="1">
        <name>Mn(2+)</name>
        <dbReference type="ChEBI" id="CHEBI:29035"/>
    </cofactor>
</comment>
<comment type="caution">
    <text evidence="11">The sequence shown here is derived from an EMBL/GenBank/DDBJ whole genome shotgun (WGS) entry which is preliminary data.</text>
</comment>
<dbReference type="InterPro" id="IPR000056">
    <property type="entry name" value="Ribul_P_3_epim-like"/>
</dbReference>
<comment type="cofactor">
    <cofactor evidence="2">
        <name>Zn(2+)</name>
        <dbReference type="ChEBI" id="CHEBI:29105"/>
    </cofactor>
</comment>
<dbReference type="Pfam" id="PF00834">
    <property type="entry name" value="Ribul_P_3_epim"/>
    <property type="match status" value="1"/>
</dbReference>
<sequence length="217" mass="24235">MTELAPAILTNDISDFRKKYSDLFGLSQYFRILHVDFMDDVFVDRTTVMPDALDFLKSSPLILMAHFMTMMPQQYFEKAKEIGFKQVIFHYEAVDEPDMDQVIAHGKNLGFQIGIAINPETAVHRLGKYLQKVDMVQVMGIHPGAQGREFIPSIIDKVEELRSLSKTLIIVVDGGVKVGVAHDVAEAGANIIVAGSSILQSPNEQEALESLRKDIEL</sequence>
<evidence type="ECO:0000256" key="4">
    <source>
        <dbReference type="ARBA" id="ARBA00011738"/>
    </source>
</evidence>
<reference evidence="11 12" key="1">
    <citation type="journal article" date="2016" name="Nat. Commun.">
        <title>Thousands of microbial genomes shed light on interconnected biogeochemical processes in an aquifer system.</title>
        <authorList>
            <person name="Anantharaman K."/>
            <person name="Brown C.T."/>
            <person name="Hug L.A."/>
            <person name="Sharon I."/>
            <person name="Castelle C.J."/>
            <person name="Probst A.J."/>
            <person name="Thomas B.C."/>
            <person name="Singh A."/>
            <person name="Wilkins M.J."/>
            <person name="Karaoz U."/>
            <person name="Brodie E.L."/>
            <person name="Williams K.H."/>
            <person name="Hubbard S.S."/>
            <person name="Banfield J.F."/>
        </authorList>
    </citation>
    <scope>NUCLEOTIDE SEQUENCE [LARGE SCALE GENOMIC DNA]</scope>
</reference>
<comment type="cofactor">
    <cofactor evidence="3">
        <name>Fe(2+)</name>
        <dbReference type="ChEBI" id="CHEBI:29033"/>
    </cofactor>
</comment>
<evidence type="ECO:0000256" key="6">
    <source>
        <dbReference type="ARBA" id="ARBA00022833"/>
    </source>
</evidence>
<gene>
    <name evidence="11" type="ORF">A2717_01555</name>
</gene>
<evidence type="ECO:0000313" key="11">
    <source>
        <dbReference type="EMBL" id="OGE74215.1"/>
    </source>
</evidence>
<dbReference type="GO" id="GO:1901135">
    <property type="term" value="P:carbohydrate derivative metabolic process"/>
    <property type="evidence" value="ECO:0007669"/>
    <property type="project" value="UniProtKB-ARBA"/>
</dbReference>
<dbReference type="GO" id="GO:0046496">
    <property type="term" value="P:nicotinamide nucleotide metabolic process"/>
    <property type="evidence" value="ECO:0007669"/>
    <property type="project" value="UniProtKB-ARBA"/>
</dbReference>
<keyword evidence="10" id="KW-0119">Carbohydrate metabolism</keyword>
<dbReference type="GO" id="GO:0006163">
    <property type="term" value="P:purine nucleotide metabolic process"/>
    <property type="evidence" value="ECO:0007669"/>
    <property type="project" value="UniProtKB-ARBA"/>
</dbReference>
<name>A0A1F5N9A5_9BACT</name>
<dbReference type="STRING" id="1817821.A2717_01555"/>
<dbReference type="FunFam" id="3.20.20.70:FF:000191">
    <property type="entry name" value="ribulose-phosphate 3-epimerase isoform X2"/>
    <property type="match status" value="1"/>
</dbReference>
<evidence type="ECO:0000256" key="1">
    <source>
        <dbReference type="ARBA" id="ARBA00001936"/>
    </source>
</evidence>
<proteinExistence type="predicted"/>
<keyword evidence="9" id="KW-0413">Isomerase</keyword>
<keyword evidence="8" id="KW-0464">Manganese</keyword>
<evidence type="ECO:0000256" key="3">
    <source>
        <dbReference type="ARBA" id="ARBA00001954"/>
    </source>
</evidence>
<dbReference type="PANTHER" id="PTHR11749">
    <property type="entry name" value="RIBULOSE-5-PHOSPHATE-3-EPIMERASE"/>
    <property type="match status" value="1"/>
</dbReference>
<organism evidence="11 12">
    <name type="scientific">Candidatus Doudnabacteria bacterium RIFCSPHIGHO2_01_FULL_41_86</name>
    <dbReference type="NCBI Taxonomy" id="1817821"/>
    <lineage>
        <taxon>Bacteria</taxon>
        <taxon>Candidatus Doudnaibacteriota</taxon>
    </lineage>
</organism>
<dbReference type="NCBIfam" id="NF004076">
    <property type="entry name" value="PRK05581.1-4"/>
    <property type="match status" value="1"/>
</dbReference>
<dbReference type="EMBL" id="MFEH01000001">
    <property type="protein sequence ID" value="OGE74215.1"/>
    <property type="molecule type" value="Genomic_DNA"/>
</dbReference>
<dbReference type="InterPro" id="IPR011060">
    <property type="entry name" value="RibuloseP-bd_barrel"/>
</dbReference>
<dbReference type="GO" id="GO:0046872">
    <property type="term" value="F:metal ion binding"/>
    <property type="evidence" value="ECO:0007669"/>
    <property type="project" value="UniProtKB-KW"/>
</dbReference>
<dbReference type="GO" id="GO:0016857">
    <property type="term" value="F:racemase and epimerase activity, acting on carbohydrates and derivatives"/>
    <property type="evidence" value="ECO:0007669"/>
    <property type="project" value="InterPro"/>
</dbReference>
<evidence type="ECO:0008006" key="13">
    <source>
        <dbReference type="Google" id="ProtNLM"/>
    </source>
</evidence>
<evidence type="ECO:0000313" key="12">
    <source>
        <dbReference type="Proteomes" id="UP000177610"/>
    </source>
</evidence>
<keyword evidence="6" id="KW-0862">Zinc</keyword>
<keyword evidence="7" id="KW-0408">Iron</keyword>
<dbReference type="GO" id="GO:0006091">
    <property type="term" value="P:generation of precursor metabolites and energy"/>
    <property type="evidence" value="ECO:0007669"/>
    <property type="project" value="UniProtKB-ARBA"/>
</dbReference>